<dbReference type="PANTHER" id="PTHR23542:SF1">
    <property type="entry name" value="MAJOR FACILITATOR SUPERFAMILY (MFS) PROFILE DOMAIN-CONTAINING PROTEIN"/>
    <property type="match status" value="1"/>
</dbReference>
<dbReference type="GO" id="GO:0022857">
    <property type="term" value="F:transmembrane transporter activity"/>
    <property type="evidence" value="ECO:0007669"/>
    <property type="project" value="InterPro"/>
</dbReference>
<dbReference type="InterPro" id="IPR036259">
    <property type="entry name" value="MFS_trans_sf"/>
</dbReference>
<dbReference type="Pfam" id="PF07690">
    <property type="entry name" value="MFS_1"/>
    <property type="match status" value="1"/>
</dbReference>
<feature type="region of interest" description="Disordered" evidence="1">
    <location>
        <begin position="201"/>
        <end position="236"/>
    </location>
</feature>
<reference evidence="3 4" key="1">
    <citation type="submission" date="2019-06" db="EMBL/GenBank/DDBJ databases">
        <title>Whole genome shotgun sequence of Streptomyces cacaoi subsp. cacaoi NBRC 12748.</title>
        <authorList>
            <person name="Hosoyama A."/>
            <person name="Uohara A."/>
            <person name="Ohji S."/>
            <person name="Ichikawa N."/>
        </authorList>
    </citation>
    <scope>NUCLEOTIDE SEQUENCE [LARGE SCALE GENOMIC DNA]</scope>
    <source>
        <strain evidence="3 4">NBRC 12748</strain>
    </source>
</reference>
<feature type="transmembrane region" description="Helical" evidence="2">
    <location>
        <begin position="309"/>
        <end position="326"/>
    </location>
</feature>
<feature type="transmembrane region" description="Helical" evidence="2">
    <location>
        <begin position="86"/>
        <end position="104"/>
    </location>
</feature>
<feature type="compositionally biased region" description="Polar residues" evidence="1">
    <location>
        <begin position="221"/>
        <end position="231"/>
    </location>
</feature>
<dbReference type="EMBL" id="BJMM01000009">
    <property type="protein sequence ID" value="GEB49755.1"/>
    <property type="molecule type" value="Genomic_DNA"/>
</dbReference>
<feature type="transmembrane region" description="Helical" evidence="2">
    <location>
        <begin position="243"/>
        <end position="266"/>
    </location>
</feature>
<feature type="transmembrane region" description="Helical" evidence="2">
    <location>
        <begin position="110"/>
        <end position="130"/>
    </location>
</feature>
<sequence>MLASSSSPTSSYAAVLRTPHACRTFGAALSGRLSYGMLSLSGVLAVGHATGSYATAGTVMGAFWLTGVALSPARAALLDRYGIRRALPWLAGAYAVLLTGLALTCARSGAPGVLLLVVAMAAGALTPPLGPVMRTLWSELLPDRRLLRRAYSLDAVAEELLLVSGPLLVGALLRVTVPAVGLVTSATLALAGSLALVSSPPVRHRGRPMGPEVPPGPPAPANSTLPGTASSARWRPRLRGCPGTGAAIIVAAGLGMCLGSVELLVIAFADDRHRPETVAWVLAALSAGSVVGGLAHGAVPWRAATGPRLSLLAAALGVTLATAGLAPHLGALAVWTAAGGLFVAPALSTAYLLADESATAAARTRAGAWVNSAFNAGSAVATAATGWLLGRLPLPWCFPLAAAPAVLAAVVILSRSRSRSRSRRPAAPAAPAR</sequence>
<dbReference type="PANTHER" id="PTHR23542">
    <property type="match status" value="1"/>
</dbReference>
<keyword evidence="4" id="KW-1185">Reference proteome</keyword>
<dbReference type="Gene3D" id="1.20.1250.20">
    <property type="entry name" value="MFS general substrate transporter like domains"/>
    <property type="match status" value="2"/>
</dbReference>
<evidence type="ECO:0000256" key="1">
    <source>
        <dbReference type="SAM" id="MobiDB-lite"/>
    </source>
</evidence>
<feature type="compositionally biased region" description="Pro residues" evidence="1">
    <location>
        <begin position="211"/>
        <end position="220"/>
    </location>
</feature>
<evidence type="ECO:0000256" key="2">
    <source>
        <dbReference type="SAM" id="Phobius"/>
    </source>
</evidence>
<accession>A0A4Y3QWK9</accession>
<name>A0A4Y3QWK9_STRCI</name>
<feature type="transmembrane region" description="Helical" evidence="2">
    <location>
        <begin position="393"/>
        <end position="414"/>
    </location>
</feature>
<dbReference type="InterPro" id="IPR011701">
    <property type="entry name" value="MFS"/>
</dbReference>
<dbReference type="SUPFAM" id="SSF103473">
    <property type="entry name" value="MFS general substrate transporter"/>
    <property type="match status" value="1"/>
</dbReference>
<feature type="transmembrane region" description="Helical" evidence="2">
    <location>
        <begin position="43"/>
        <end position="65"/>
    </location>
</feature>
<keyword evidence="2" id="KW-0812">Transmembrane</keyword>
<keyword evidence="2" id="KW-0472">Membrane</keyword>
<dbReference type="AlphaFoldDB" id="A0A4Y3QWK9"/>
<keyword evidence="2" id="KW-1133">Transmembrane helix</keyword>
<feature type="transmembrane region" description="Helical" evidence="2">
    <location>
        <begin position="278"/>
        <end position="297"/>
    </location>
</feature>
<feature type="transmembrane region" description="Helical" evidence="2">
    <location>
        <begin position="332"/>
        <end position="354"/>
    </location>
</feature>
<protein>
    <submittedName>
        <fullName evidence="3">MFS transporter</fullName>
    </submittedName>
</protein>
<organism evidence="3 4">
    <name type="scientific">Streptomyces cacaoi</name>
    <dbReference type="NCBI Taxonomy" id="1898"/>
    <lineage>
        <taxon>Bacteria</taxon>
        <taxon>Bacillati</taxon>
        <taxon>Actinomycetota</taxon>
        <taxon>Actinomycetes</taxon>
        <taxon>Kitasatosporales</taxon>
        <taxon>Streptomycetaceae</taxon>
        <taxon>Streptomyces</taxon>
    </lineage>
</organism>
<evidence type="ECO:0000313" key="4">
    <source>
        <dbReference type="Proteomes" id="UP000319210"/>
    </source>
</evidence>
<proteinExistence type="predicted"/>
<dbReference type="OrthoDB" id="4116926at2"/>
<gene>
    <name evidence="3" type="ORF">SCA03_23060</name>
</gene>
<comment type="caution">
    <text evidence="3">The sequence shown here is derived from an EMBL/GenBank/DDBJ whole genome shotgun (WGS) entry which is preliminary data.</text>
</comment>
<dbReference type="Proteomes" id="UP000319210">
    <property type="component" value="Unassembled WGS sequence"/>
</dbReference>
<feature type="transmembrane region" description="Helical" evidence="2">
    <location>
        <begin position="366"/>
        <end position="387"/>
    </location>
</feature>
<evidence type="ECO:0000313" key="3">
    <source>
        <dbReference type="EMBL" id="GEB49755.1"/>
    </source>
</evidence>
<feature type="transmembrane region" description="Helical" evidence="2">
    <location>
        <begin position="179"/>
        <end position="197"/>
    </location>
</feature>
<dbReference type="RefSeq" id="WP_086814808.1">
    <property type="nucleotide sequence ID" value="NZ_BJMM01000009.1"/>
</dbReference>